<protein>
    <submittedName>
        <fullName evidence="2">Uncharacterized protein</fullName>
    </submittedName>
</protein>
<keyword evidence="1" id="KW-0472">Membrane</keyword>
<dbReference type="OrthoDB" id="5083829at2759"/>
<reference evidence="2 3" key="1">
    <citation type="submission" date="2020-01" db="EMBL/GenBank/DDBJ databases">
        <title>Identification and distribution of gene clusters putatively required for synthesis of sphingolipid metabolism inhibitors in phylogenetically diverse species of the filamentous fungus Fusarium.</title>
        <authorList>
            <person name="Kim H.-S."/>
            <person name="Busman M."/>
            <person name="Brown D.W."/>
            <person name="Divon H."/>
            <person name="Uhlig S."/>
            <person name="Proctor R.H."/>
        </authorList>
    </citation>
    <scope>NUCLEOTIDE SEQUENCE [LARGE SCALE GENOMIC DNA]</scope>
    <source>
        <strain evidence="2 3">NRRL 13308</strain>
    </source>
</reference>
<accession>A0A8H4JPT9</accession>
<organism evidence="2 3">
    <name type="scientific">Fusarium acutatum</name>
    <dbReference type="NCBI Taxonomy" id="78861"/>
    <lineage>
        <taxon>Eukaryota</taxon>
        <taxon>Fungi</taxon>
        <taxon>Dikarya</taxon>
        <taxon>Ascomycota</taxon>
        <taxon>Pezizomycotina</taxon>
        <taxon>Sordariomycetes</taxon>
        <taxon>Hypocreomycetidae</taxon>
        <taxon>Hypocreales</taxon>
        <taxon>Nectriaceae</taxon>
        <taxon>Fusarium</taxon>
        <taxon>Fusarium fujikuroi species complex</taxon>
    </lineage>
</organism>
<dbReference type="Proteomes" id="UP000536711">
    <property type="component" value="Unassembled WGS sequence"/>
</dbReference>
<keyword evidence="1" id="KW-1133">Transmembrane helix</keyword>
<sequence>MSRRELSYFDIVPQWQASNHTTVRPQQGTDVSESPDSRSIIKVTDEYDADSDCENSSPVIARKYTVPVKRRQALQEKLITQDEMHKLESRLNRTTILCISLFCINIAVSGVMLANFMRNQ</sequence>
<evidence type="ECO:0000313" key="2">
    <source>
        <dbReference type="EMBL" id="KAF4435282.1"/>
    </source>
</evidence>
<comment type="caution">
    <text evidence="2">The sequence shown here is derived from an EMBL/GenBank/DDBJ whole genome shotgun (WGS) entry which is preliminary data.</text>
</comment>
<proteinExistence type="predicted"/>
<keyword evidence="1" id="KW-0812">Transmembrane</keyword>
<evidence type="ECO:0000256" key="1">
    <source>
        <dbReference type="SAM" id="Phobius"/>
    </source>
</evidence>
<keyword evidence="3" id="KW-1185">Reference proteome</keyword>
<dbReference type="AlphaFoldDB" id="A0A8H4JPT9"/>
<feature type="transmembrane region" description="Helical" evidence="1">
    <location>
        <begin position="94"/>
        <end position="117"/>
    </location>
</feature>
<dbReference type="EMBL" id="JAADJF010000183">
    <property type="protein sequence ID" value="KAF4435282.1"/>
    <property type="molecule type" value="Genomic_DNA"/>
</dbReference>
<evidence type="ECO:0000313" key="3">
    <source>
        <dbReference type="Proteomes" id="UP000536711"/>
    </source>
</evidence>
<name>A0A8H4JPT9_9HYPO</name>
<gene>
    <name evidence="2" type="ORF">FACUT_7311</name>
</gene>